<dbReference type="InterPro" id="IPR010994">
    <property type="entry name" value="RuvA_2-like"/>
</dbReference>
<dbReference type="Gene3D" id="1.10.150.280">
    <property type="entry name" value="AF1531-like domain"/>
    <property type="match status" value="1"/>
</dbReference>
<dbReference type="PANTHER" id="PTHR21180">
    <property type="entry name" value="ENDONUCLEASE/EXONUCLEASE/PHOSPHATASE FAMILY DOMAIN-CONTAINING PROTEIN 1"/>
    <property type="match status" value="1"/>
</dbReference>
<dbReference type="PANTHER" id="PTHR21180:SF32">
    <property type="entry name" value="ENDONUCLEASE_EXONUCLEASE_PHOSPHATASE FAMILY DOMAIN-CONTAINING PROTEIN 1"/>
    <property type="match status" value="1"/>
</dbReference>
<dbReference type="SUPFAM" id="SSF47781">
    <property type="entry name" value="RuvA domain 2-like"/>
    <property type="match status" value="1"/>
</dbReference>
<proteinExistence type="predicted"/>
<accession>A0A6J4NSS0</accession>
<protein>
    <recommendedName>
        <fullName evidence="2">Helix-hairpin-helix domain-containing protein</fullName>
    </recommendedName>
</protein>
<dbReference type="InterPro" id="IPR051675">
    <property type="entry name" value="Endo/Exo/Phosphatase_dom_1"/>
</dbReference>
<feature type="non-terminal residue" evidence="1">
    <location>
        <position position="1"/>
    </location>
</feature>
<dbReference type="Pfam" id="PF12836">
    <property type="entry name" value="HHH_3"/>
    <property type="match status" value="1"/>
</dbReference>
<evidence type="ECO:0008006" key="2">
    <source>
        <dbReference type="Google" id="ProtNLM"/>
    </source>
</evidence>
<evidence type="ECO:0000313" key="1">
    <source>
        <dbReference type="EMBL" id="CAA9394787.1"/>
    </source>
</evidence>
<dbReference type="AlphaFoldDB" id="A0A6J4NSS0"/>
<gene>
    <name evidence="1" type="ORF">AVDCRST_MAG64-1370</name>
</gene>
<organism evidence="1">
    <name type="scientific">uncultured Phycisphaerae bacterium</name>
    <dbReference type="NCBI Taxonomy" id="904963"/>
    <lineage>
        <taxon>Bacteria</taxon>
        <taxon>Pseudomonadati</taxon>
        <taxon>Planctomycetota</taxon>
        <taxon>Phycisphaerae</taxon>
        <taxon>environmental samples</taxon>
    </lineage>
</organism>
<dbReference type="EMBL" id="CADCUQ010000315">
    <property type="protein sequence ID" value="CAA9394787.1"/>
    <property type="molecule type" value="Genomic_DNA"/>
</dbReference>
<sequence>PAAPAWTDTAGSGPLDLNAATADELATLPGIGRGAAARVIAHREAHGPFTAVSRLAEVDGFDPGRVARVAGRLRV</sequence>
<reference evidence="1" key="1">
    <citation type="submission" date="2020-02" db="EMBL/GenBank/DDBJ databases">
        <authorList>
            <person name="Meier V. D."/>
        </authorList>
    </citation>
    <scope>NUCLEOTIDE SEQUENCE</scope>
    <source>
        <strain evidence="1">AVDCRST_MAG64</strain>
    </source>
</reference>
<dbReference type="GO" id="GO:0015628">
    <property type="term" value="P:protein secretion by the type II secretion system"/>
    <property type="evidence" value="ECO:0007669"/>
    <property type="project" value="TreeGrafter"/>
</dbReference>
<name>A0A6J4NSS0_9BACT</name>
<dbReference type="GO" id="GO:0015627">
    <property type="term" value="C:type II protein secretion system complex"/>
    <property type="evidence" value="ECO:0007669"/>
    <property type="project" value="TreeGrafter"/>
</dbReference>